<organism evidence="2 3">
    <name type="scientific">Sordaria brevicollis</name>
    <dbReference type="NCBI Taxonomy" id="83679"/>
    <lineage>
        <taxon>Eukaryota</taxon>
        <taxon>Fungi</taxon>
        <taxon>Dikarya</taxon>
        <taxon>Ascomycota</taxon>
        <taxon>Pezizomycotina</taxon>
        <taxon>Sordariomycetes</taxon>
        <taxon>Sordariomycetidae</taxon>
        <taxon>Sordariales</taxon>
        <taxon>Sordariaceae</taxon>
        <taxon>Sordaria</taxon>
    </lineage>
</organism>
<comment type="caution">
    <text evidence="2">The sequence shown here is derived from an EMBL/GenBank/DDBJ whole genome shotgun (WGS) entry which is preliminary data.</text>
</comment>
<feature type="region of interest" description="Disordered" evidence="1">
    <location>
        <begin position="1"/>
        <end position="60"/>
    </location>
</feature>
<keyword evidence="3" id="KW-1185">Reference proteome</keyword>
<dbReference type="EMBL" id="JAUTDP010000009">
    <property type="protein sequence ID" value="KAK3396464.1"/>
    <property type="molecule type" value="Genomic_DNA"/>
</dbReference>
<feature type="compositionally biased region" description="Basic and acidic residues" evidence="1">
    <location>
        <begin position="49"/>
        <end position="60"/>
    </location>
</feature>
<feature type="compositionally biased region" description="Basic residues" evidence="1">
    <location>
        <begin position="1"/>
        <end position="11"/>
    </location>
</feature>
<proteinExistence type="predicted"/>
<name>A0AAE0PAU6_SORBR</name>
<dbReference type="AlphaFoldDB" id="A0AAE0PAU6"/>
<protein>
    <submittedName>
        <fullName evidence="2">Uncharacterized protein</fullName>
    </submittedName>
</protein>
<sequence length="181" mass="19813">MEILIAKKKRKGTDDVGGGNKHKLKEPSKGVKEPEEEKVEEAGSSMKNPNERGTKGVRSERWAAGWAAGGTGEDSFCQWAPKGSIRRARKESDSSEMKTVTGHPLGAFLPGTCNSVWGTTTRPASSGHLPCWMRLLSMLSLRPLDNQWWRSLHPWRDCAFRETGVMGMDATGGQVEEGSSV</sequence>
<gene>
    <name evidence="2" type="ORF">B0T20DRAFT_394983</name>
</gene>
<accession>A0AAE0PAU6</accession>
<reference evidence="2" key="2">
    <citation type="submission" date="2023-07" db="EMBL/GenBank/DDBJ databases">
        <authorList>
            <consortium name="Lawrence Berkeley National Laboratory"/>
            <person name="Haridas S."/>
            <person name="Hensen N."/>
            <person name="Bonometti L."/>
            <person name="Westerberg I."/>
            <person name="Brannstrom I.O."/>
            <person name="Guillou S."/>
            <person name="Cros-Aarteil S."/>
            <person name="Calhoun S."/>
            <person name="Kuo A."/>
            <person name="Mondo S."/>
            <person name="Pangilinan J."/>
            <person name="Riley R."/>
            <person name="LaButti K."/>
            <person name="Andreopoulos B."/>
            <person name="Lipzen A."/>
            <person name="Chen C."/>
            <person name="Yanf M."/>
            <person name="Daum C."/>
            <person name="Ng V."/>
            <person name="Clum A."/>
            <person name="Steindorff A."/>
            <person name="Ohm R."/>
            <person name="Martin F."/>
            <person name="Silar P."/>
            <person name="Natvig D."/>
            <person name="Lalanne C."/>
            <person name="Gautier V."/>
            <person name="Ament-velasquez S.L."/>
            <person name="Kruys A."/>
            <person name="Hutchinson M.I."/>
            <person name="Powell A.J."/>
            <person name="Barry K."/>
            <person name="Miller A.N."/>
            <person name="Grigoriev I.V."/>
            <person name="Debuchy R."/>
            <person name="Gladieux P."/>
            <person name="Thoren M.H."/>
            <person name="Johannesson H."/>
        </authorList>
    </citation>
    <scope>NUCLEOTIDE SEQUENCE</scope>
    <source>
        <strain evidence="2">FGSC 1904</strain>
    </source>
</reference>
<feature type="compositionally biased region" description="Basic and acidic residues" evidence="1">
    <location>
        <begin position="25"/>
        <end position="35"/>
    </location>
</feature>
<evidence type="ECO:0000256" key="1">
    <source>
        <dbReference type="SAM" id="MobiDB-lite"/>
    </source>
</evidence>
<reference evidence="2" key="1">
    <citation type="journal article" date="2023" name="Mol. Phylogenet. Evol.">
        <title>Genome-scale phylogeny and comparative genomics of the fungal order Sordariales.</title>
        <authorList>
            <person name="Hensen N."/>
            <person name="Bonometti L."/>
            <person name="Westerberg I."/>
            <person name="Brannstrom I.O."/>
            <person name="Guillou S."/>
            <person name="Cros-Aarteil S."/>
            <person name="Calhoun S."/>
            <person name="Haridas S."/>
            <person name="Kuo A."/>
            <person name="Mondo S."/>
            <person name="Pangilinan J."/>
            <person name="Riley R."/>
            <person name="LaButti K."/>
            <person name="Andreopoulos B."/>
            <person name="Lipzen A."/>
            <person name="Chen C."/>
            <person name="Yan M."/>
            <person name="Daum C."/>
            <person name="Ng V."/>
            <person name="Clum A."/>
            <person name="Steindorff A."/>
            <person name="Ohm R.A."/>
            <person name="Martin F."/>
            <person name="Silar P."/>
            <person name="Natvig D.O."/>
            <person name="Lalanne C."/>
            <person name="Gautier V."/>
            <person name="Ament-Velasquez S.L."/>
            <person name="Kruys A."/>
            <person name="Hutchinson M.I."/>
            <person name="Powell A.J."/>
            <person name="Barry K."/>
            <person name="Miller A.N."/>
            <person name="Grigoriev I.V."/>
            <person name="Debuchy R."/>
            <person name="Gladieux P."/>
            <person name="Hiltunen Thoren M."/>
            <person name="Johannesson H."/>
        </authorList>
    </citation>
    <scope>NUCLEOTIDE SEQUENCE</scope>
    <source>
        <strain evidence="2">FGSC 1904</strain>
    </source>
</reference>
<evidence type="ECO:0000313" key="3">
    <source>
        <dbReference type="Proteomes" id="UP001281003"/>
    </source>
</evidence>
<dbReference type="Proteomes" id="UP001281003">
    <property type="component" value="Unassembled WGS sequence"/>
</dbReference>
<evidence type="ECO:0000313" key="2">
    <source>
        <dbReference type="EMBL" id="KAK3396464.1"/>
    </source>
</evidence>